<dbReference type="AlphaFoldDB" id="A0A074YR81"/>
<dbReference type="RefSeq" id="XP_013348710.1">
    <property type="nucleotide sequence ID" value="XM_013493256.1"/>
</dbReference>
<reference evidence="3 4" key="1">
    <citation type="journal article" date="2014" name="BMC Genomics">
        <title>Genome sequencing of four Aureobasidium pullulans varieties: biotechnological potential, stress tolerance, and description of new species.</title>
        <authorList>
            <person name="Gostin Ar C."/>
            <person name="Ohm R.A."/>
            <person name="Kogej T."/>
            <person name="Sonjak S."/>
            <person name="Turk M."/>
            <person name="Zajc J."/>
            <person name="Zalar P."/>
            <person name="Grube M."/>
            <person name="Sun H."/>
            <person name="Han J."/>
            <person name="Sharma A."/>
            <person name="Chiniquy J."/>
            <person name="Ngan C.Y."/>
            <person name="Lipzen A."/>
            <person name="Barry K."/>
            <person name="Grigoriev I.V."/>
            <person name="Gunde-Cimerman N."/>
        </authorList>
    </citation>
    <scope>NUCLEOTIDE SEQUENCE [LARGE SCALE GENOMIC DNA]</scope>
    <source>
        <strain evidence="3 4">EXF-2481</strain>
    </source>
</reference>
<dbReference type="OrthoDB" id="5410764at2759"/>
<feature type="compositionally biased region" description="Basic and acidic residues" evidence="2">
    <location>
        <begin position="383"/>
        <end position="393"/>
    </location>
</feature>
<dbReference type="Proteomes" id="UP000030641">
    <property type="component" value="Unassembled WGS sequence"/>
</dbReference>
<feature type="compositionally biased region" description="Basic and acidic residues" evidence="2">
    <location>
        <begin position="263"/>
        <end position="274"/>
    </location>
</feature>
<proteinExistence type="predicted"/>
<evidence type="ECO:0000313" key="4">
    <source>
        <dbReference type="Proteomes" id="UP000030641"/>
    </source>
</evidence>
<protein>
    <submittedName>
        <fullName evidence="3">Uncharacterized protein</fullName>
    </submittedName>
</protein>
<gene>
    <name evidence="3" type="ORF">AUEXF2481DRAFT_215</name>
</gene>
<name>A0A074YR81_AURSE</name>
<feature type="coiled-coil region" evidence="1">
    <location>
        <begin position="159"/>
        <end position="193"/>
    </location>
</feature>
<feature type="region of interest" description="Disordered" evidence="2">
    <location>
        <begin position="383"/>
        <end position="462"/>
    </location>
</feature>
<feature type="compositionally biased region" description="Basic and acidic residues" evidence="2">
    <location>
        <begin position="244"/>
        <end position="254"/>
    </location>
</feature>
<evidence type="ECO:0000256" key="2">
    <source>
        <dbReference type="SAM" id="MobiDB-lite"/>
    </source>
</evidence>
<keyword evidence="1" id="KW-0175">Coiled coil</keyword>
<dbReference type="EMBL" id="KL584749">
    <property type="protein sequence ID" value="KER00264.1"/>
    <property type="molecule type" value="Genomic_DNA"/>
</dbReference>
<feature type="compositionally biased region" description="Basic and acidic residues" evidence="2">
    <location>
        <begin position="293"/>
        <end position="308"/>
    </location>
</feature>
<evidence type="ECO:0000256" key="1">
    <source>
        <dbReference type="SAM" id="Coils"/>
    </source>
</evidence>
<feature type="region of interest" description="Disordered" evidence="2">
    <location>
        <begin position="224"/>
        <end position="351"/>
    </location>
</feature>
<evidence type="ECO:0000313" key="3">
    <source>
        <dbReference type="EMBL" id="KER00264.1"/>
    </source>
</evidence>
<keyword evidence="4" id="KW-1185">Reference proteome</keyword>
<sequence>MADDSDATQPFQPLDLIFSCNVCHDSIRDIRGPMQDGKELENIRKPVAKLWMTECAHLICAKHLEGGAPPFHPAGQAPRAVCPVCVARQNNHALKQMYAIGGFSRGEYDPDIPHHFFQCPPVALDTKDGGMDALRFQFLGLVTYGIAIATKFRGLQAAHTGLKDQAEKSKLEKAEAETEIQTLTERITLLEEVERRHKAKQPEIEHYLRQFTLVKKELDRRNEDLTAMGYPPPPIDYTFSPSRLIEDDTSDGRRTTSPTRLKGRGDRADPRAVDDSLPSVSSITLRGDSSRAYTEDDLQRTENKRQKLAEYSYKPQSIQTPSGKPPDRERPGIRLPPQSSVIPNGPSRSDHFQTIPKLSQLNNQQPSFAGWSSNRDHVAQLTDISRDKQESWGRTDPGQYAEARFEDPPYMSGALGPGDQNISDSTDQSKQAKQLKRKVQPADSIDEISRSNLNTAKRPRTSSYLYQQRGAEEHSEHEPRDSISCGIMEHTFDKNFRSYYPISI</sequence>
<dbReference type="GeneID" id="25362560"/>
<dbReference type="STRING" id="1043005.A0A074YR81"/>
<accession>A0A074YR81</accession>
<feature type="compositionally biased region" description="Polar residues" evidence="2">
    <location>
        <begin position="420"/>
        <end position="432"/>
    </location>
</feature>
<feature type="compositionally biased region" description="Polar residues" evidence="2">
    <location>
        <begin position="450"/>
        <end position="462"/>
    </location>
</feature>
<dbReference type="InParanoid" id="A0A074YR81"/>
<organism evidence="3 4">
    <name type="scientific">Aureobasidium subglaciale (strain EXF-2481)</name>
    <name type="common">Aureobasidium pullulans var. subglaciale</name>
    <dbReference type="NCBI Taxonomy" id="1043005"/>
    <lineage>
        <taxon>Eukaryota</taxon>
        <taxon>Fungi</taxon>
        <taxon>Dikarya</taxon>
        <taxon>Ascomycota</taxon>
        <taxon>Pezizomycotina</taxon>
        <taxon>Dothideomycetes</taxon>
        <taxon>Dothideomycetidae</taxon>
        <taxon>Dothideales</taxon>
        <taxon>Saccotheciaceae</taxon>
        <taxon>Aureobasidium</taxon>
    </lineage>
</organism>
<dbReference type="HOGENOM" id="CLU_540761_0_0_1"/>